<dbReference type="SMART" id="SM00454">
    <property type="entry name" value="SAM"/>
    <property type="match status" value="3"/>
</dbReference>
<proteinExistence type="inferred from homology"/>
<evidence type="ECO:0000256" key="6">
    <source>
        <dbReference type="ARBA" id="ARBA00023054"/>
    </source>
</evidence>
<dbReference type="PANTHER" id="PTHR12587:SF5">
    <property type="entry name" value="LIPRIN-ALPHA-4"/>
    <property type="match status" value="1"/>
</dbReference>
<dbReference type="FunFam" id="1.10.150.50:FF:000004">
    <property type="entry name" value="PTPRF interacting protein alpha 1"/>
    <property type="match status" value="1"/>
</dbReference>
<feature type="region of interest" description="Disordered" evidence="8">
    <location>
        <begin position="1141"/>
        <end position="1211"/>
    </location>
</feature>
<reference evidence="10" key="1">
    <citation type="submission" date="2019-10" db="EMBL/GenBank/DDBJ databases">
        <title>The sequence and de novo assembly of the wild yak genome.</title>
        <authorList>
            <person name="Liu Y."/>
        </authorList>
    </citation>
    <scope>NUCLEOTIDE SEQUENCE [LARGE SCALE GENOMIC DNA]</scope>
    <source>
        <strain evidence="10">WY2019</strain>
    </source>
</reference>
<dbReference type="InterPro" id="IPR013761">
    <property type="entry name" value="SAM/pointed_sf"/>
</dbReference>
<feature type="domain" description="SAM" evidence="9">
    <location>
        <begin position="851"/>
        <end position="917"/>
    </location>
</feature>
<dbReference type="FunFam" id="1.10.150.50:FF:000002">
    <property type="entry name" value="PTPRF interacting protein alpha 1"/>
    <property type="match status" value="1"/>
</dbReference>
<feature type="coiled-coil region" evidence="7">
    <location>
        <begin position="165"/>
        <end position="192"/>
    </location>
</feature>
<dbReference type="InterPro" id="IPR057892">
    <property type="entry name" value="LIP-1_CC2"/>
</dbReference>
<comment type="similarity">
    <text evidence="2">Belongs to the liprin family. Liprin-alpha subfamily.</text>
</comment>
<dbReference type="InterPro" id="IPR037620">
    <property type="entry name" value="LIP-1_SAM_1"/>
</dbReference>
<feature type="coiled-coil region" evidence="7">
    <location>
        <begin position="384"/>
        <end position="492"/>
    </location>
</feature>
<evidence type="ECO:0000256" key="5">
    <source>
        <dbReference type="ARBA" id="ARBA00022737"/>
    </source>
</evidence>
<feature type="coiled-coil region" evidence="7">
    <location>
        <begin position="221"/>
        <end position="360"/>
    </location>
</feature>
<evidence type="ECO:0000313" key="10">
    <source>
        <dbReference type="EMBL" id="MXQ95101.1"/>
    </source>
</evidence>
<dbReference type="InterPro" id="IPR029515">
    <property type="entry name" value="Liprin"/>
</dbReference>
<dbReference type="SUPFAM" id="SSF47769">
    <property type="entry name" value="SAM/Pointed domain"/>
    <property type="match status" value="3"/>
</dbReference>
<comment type="subcellular location">
    <subcellularLocation>
        <location evidence="1">Cytoplasm</location>
    </subcellularLocation>
</comment>
<keyword evidence="3" id="KW-0963">Cytoplasm</keyword>
<evidence type="ECO:0000313" key="11">
    <source>
        <dbReference type="Proteomes" id="UP000322234"/>
    </source>
</evidence>
<feature type="coiled-coil region" evidence="7">
    <location>
        <begin position="602"/>
        <end position="643"/>
    </location>
</feature>
<keyword evidence="5" id="KW-0677">Repeat</keyword>
<evidence type="ECO:0000256" key="4">
    <source>
        <dbReference type="ARBA" id="ARBA00022553"/>
    </source>
</evidence>
<name>A0A6B0S0V2_9CETA</name>
<sequence>MCEVMPTINEGDPLGPPHGADADANFEQLMVNMLDEREKLLESLRESQETLLATQSRLQDALHERDQLQRHLNSALPQEFTTLTRELSMCREQLLEREEEISELKAERNNTRLLLEHLECLVSRHERSLRMTVVKRQAQSPSGVSSEVEVLKALKSLFEHHKALDEKVRERLRAALERVTTLEEQLACAHQQVSYFPSFHLEAMAGLHLFPTLLTESSMSLEEDAGQVEELQELLEKQNFELSQARERLVTLTATVAELEEDLGTARRDLIKSEELSSKHQRDLREALAQKEDMEERITTLEKRYLAAQREATSIHDLNDKLENELANRESLHRQCEEKARYLQELLEVAEQKLQQTMRKAETLPEVEAELAQRVAALTKAKRHGNTEEHLRQLEGQLEEKNQELARVRQRERMNEAHNKRLSDTVDRLLIEAKERLQLHLRERMVALEEKNTLIQELETSQRQIEEQHHHKGRLSEEIEKLRQEVDQLKGRGGPFVDGIHSRYAQEAGTLGRGPGWPWMDPGGGDFLPTKDCSGPQGPPPIQGGTLRFRKLGKDWEPSPLPALLVPTATPAFDSDREISDVDEDEPGGLVGSMDVVSPSSHSDAQTLAMMLQEQLDAINEEIRMIQEEKESTELRAEELETRVTSGSMEALDLTQLHKRGSIPTSLTALSLASASPPLSGRATPKLTSRSAAQDLDRMGVMTLVRDLGQLMNNLVITRLCFRVDRGELTAGLTLSWVTAFSSYDVYRPWHARLPAHRSGFGKSYDSLHKGAKRKGIKSSIGRLFGKKEKGRLIQPSRDGPTGHGLYSELGLQEPMVPGKLGTQAEKDRRLKKKHQLLEDARRKGMPFAQWDGPTVVSWLELWVGMPAWYVAACRANVKSGAIMSALSDTEIQREIGISNALHRLKLRLAIQEMVSLTSPSAPPTSRTSSGNVWVTHEEMETLATSTKTLQPADTAFAPILLHLVPQTLVYGDMNHEWIGNQWLPSLGLPQYRSYFMECLVDARMLDHLTKKDLRVHLKMVDSSHRTSLQYGIMCLKRLNYDRKELEKRREESQHEIKDVLVWTNDQVVHWVQSIGLRDYAGNLHESGVHGALLALDENFDHNTLALVLQIPTQNTQARQVLEREFNNLLALGTDRKLDDGEDKALRRAPSWRKRFRPRDPHGRASLSTAADTLPATFRASTVGPVPPPPSPRKKITPEVQTAGARRLETPAVRTYSRRNLEKPPGAEQVRKIGVVEMVQLGPELVQKGHRALDLADKTGSSLL</sequence>
<dbReference type="Pfam" id="PF07647">
    <property type="entry name" value="SAM_2"/>
    <property type="match status" value="1"/>
</dbReference>
<feature type="domain" description="SAM" evidence="9">
    <location>
        <begin position="982"/>
        <end position="1039"/>
    </location>
</feature>
<feature type="domain" description="SAM" evidence="9">
    <location>
        <begin position="1063"/>
        <end position="1132"/>
    </location>
</feature>
<protein>
    <recommendedName>
        <fullName evidence="9">SAM domain-containing protein</fullName>
    </recommendedName>
</protein>
<evidence type="ECO:0000256" key="1">
    <source>
        <dbReference type="ARBA" id="ARBA00004496"/>
    </source>
</evidence>
<dbReference type="AlphaFoldDB" id="A0A6B0S0V2"/>
<dbReference type="InterPro" id="IPR037621">
    <property type="entry name" value="LIP-1_SAM_2"/>
</dbReference>
<dbReference type="GO" id="GO:0050808">
    <property type="term" value="P:synapse organization"/>
    <property type="evidence" value="ECO:0007669"/>
    <property type="project" value="TreeGrafter"/>
</dbReference>
<dbReference type="FunFam" id="1.10.150.50:FF:000003">
    <property type="entry name" value="liprin-alpha-2 isoform X1"/>
    <property type="match status" value="1"/>
</dbReference>
<dbReference type="InterPro" id="IPR037622">
    <property type="entry name" value="LIP-1_SAM_3"/>
</dbReference>
<comment type="caution">
    <text evidence="10">The sequence shown here is derived from an EMBL/GenBank/DDBJ whole genome shotgun (WGS) entry which is preliminary data.</text>
</comment>
<evidence type="ECO:0000256" key="2">
    <source>
        <dbReference type="ARBA" id="ARBA00007026"/>
    </source>
</evidence>
<evidence type="ECO:0000256" key="7">
    <source>
        <dbReference type="SAM" id="Coils"/>
    </source>
</evidence>
<keyword evidence="6 7" id="KW-0175">Coiled coil</keyword>
<dbReference type="EMBL" id="VBQZ03000126">
    <property type="protein sequence ID" value="MXQ95101.1"/>
    <property type="molecule type" value="Genomic_DNA"/>
</dbReference>
<evidence type="ECO:0000256" key="8">
    <source>
        <dbReference type="SAM" id="MobiDB-lite"/>
    </source>
</evidence>
<dbReference type="Proteomes" id="UP000322234">
    <property type="component" value="Unassembled WGS sequence"/>
</dbReference>
<dbReference type="PROSITE" id="PS50105">
    <property type="entry name" value="SAM_DOMAIN"/>
    <property type="match status" value="3"/>
</dbReference>
<evidence type="ECO:0000259" key="9">
    <source>
        <dbReference type="PROSITE" id="PS50105"/>
    </source>
</evidence>
<dbReference type="GO" id="GO:0048786">
    <property type="term" value="C:presynaptic active zone"/>
    <property type="evidence" value="ECO:0007669"/>
    <property type="project" value="TreeGrafter"/>
</dbReference>
<dbReference type="CDD" id="cd09562">
    <property type="entry name" value="SAM_liprin-alpha1_2_3_4_repeat1"/>
    <property type="match status" value="1"/>
</dbReference>
<dbReference type="PANTHER" id="PTHR12587">
    <property type="entry name" value="LAR INTERACTING PROTEIN LIP -RELATED PROTEIN"/>
    <property type="match status" value="1"/>
</dbReference>
<dbReference type="Gene3D" id="1.10.150.50">
    <property type="entry name" value="Transcription Factor, Ets-1"/>
    <property type="match status" value="3"/>
</dbReference>
<organism evidence="10 11">
    <name type="scientific">Bos mutus</name>
    <name type="common">wild yak</name>
    <dbReference type="NCBI Taxonomy" id="72004"/>
    <lineage>
        <taxon>Eukaryota</taxon>
        <taxon>Metazoa</taxon>
        <taxon>Chordata</taxon>
        <taxon>Craniata</taxon>
        <taxon>Vertebrata</taxon>
        <taxon>Euteleostomi</taxon>
        <taxon>Mammalia</taxon>
        <taxon>Eutheria</taxon>
        <taxon>Laurasiatheria</taxon>
        <taxon>Artiodactyla</taxon>
        <taxon>Ruminantia</taxon>
        <taxon>Pecora</taxon>
        <taxon>Bovidae</taxon>
        <taxon>Bovinae</taxon>
        <taxon>Bos</taxon>
    </lineage>
</organism>
<evidence type="ECO:0000256" key="3">
    <source>
        <dbReference type="ARBA" id="ARBA00022490"/>
    </source>
</evidence>
<dbReference type="Pfam" id="PF25526">
    <property type="entry name" value="LIP-1"/>
    <property type="match status" value="1"/>
</dbReference>
<dbReference type="CDD" id="cd09568">
    <property type="entry name" value="SAM_liprin-alpha1_2_3_4_repeat3"/>
    <property type="match status" value="1"/>
</dbReference>
<dbReference type="CDD" id="cd09565">
    <property type="entry name" value="SAM_liprin-alpha1_2_3_4_repeat2"/>
    <property type="match status" value="1"/>
</dbReference>
<feature type="coiled-coil region" evidence="7">
    <location>
        <begin position="87"/>
        <end position="121"/>
    </location>
</feature>
<keyword evidence="11" id="KW-1185">Reference proteome</keyword>
<dbReference type="GO" id="GO:0005737">
    <property type="term" value="C:cytoplasm"/>
    <property type="evidence" value="ECO:0007669"/>
    <property type="project" value="UniProtKB-SubCell"/>
</dbReference>
<dbReference type="Pfam" id="PF00536">
    <property type="entry name" value="SAM_1"/>
    <property type="match status" value="1"/>
</dbReference>
<dbReference type="InterPro" id="IPR001660">
    <property type="entry name" value="SAM"/>
</dbReference>
<accession>A0A6B0S0V2</accession>
<keyword evidence="4" id="KW-0597">Phosphoprotein</keyword>
<gene>
    <name evidence="10" type="ORF">E5288_WYG010450</name>
</gene>